<dbReference type="InterPro" id="IPR000182">
    <property type="entry name" value="GNAT_dom"/>
</dbReference>
<dbReference type="PANTHER" id="PTHR43792:SF1">
    <property type="entry name" value="N-ACETYLTRANSFERASE DOMAIN-CONTAINING PROTEIN"/>
    <property type="match status" value="1"/>
</dbReference>
<organism evidence="2 3">
    <name type="scientific">Pelagovum pacificum</name>
    <dbReference type="NCBI Taxonomy" id="2588711"/>
    <lineage>
        <taxon>Bacteria</taxon>
        <taxon>Pseudomonadati</taxon>
        <taxon>Pseudomonadota</taxon>
        <taxon>Alphaproteobacteria</taxon>
        <taxon>Rhodobacterales</taxon>
        <taxon>Paracoccaceae</taxon>
        <taxon>Pelagovum</taxon>
    </lineage>
</organism>
<dbReference type="InterPro" id="IPR016181">
    <property type="entry name" value="Acyl_CoA_acyltransferase"/>
</dbReference>
<dbReference type="PANTHER" id="PTHR43792">
    <property type="entry name" value="GNAT FAMILY, PUTATIVE (AFU_ORTHOLOGUE AFUA_3G00765)-RELATED-RELATED"/>
    <property type="match status" value="1"/>
</dbReference>
<proteinExistence type="predicted"/>
<dbReference type="GO" id="GO:0016747">
    <property type="term" value="F:acyltransferase activity, transferring groups other than amino-acyl groups"/>
    <property type="evidence" value="ECO:0007669"/>
    <property type="project" value="InterPro"/>
</dbReference>
<keyword evidence="2" id="KW-0808">Transferase</keyword>
<dbReference type="AlphaFoldDB" id="A0A5C5GF99"/>
<name>A0A5C5GF99_9RHOB</name>
<reference evidence="2 3" key="1">
    <citation type="submission" date="2019-06" db="EMBL/GenBank/DDBJ databases">
        <title>Genome of new Rhodobacteraceae sp. SM1903.</title>
        <authorList>
            <person name="Ren X."/>
        </authorList>
    </citation>
    <scope>NUCLEOTIDE SEQUENCE [LARGE SCALE GENOMIC DNA]</scope>
    <source>
        <strain evidence="2 3">SM1903</strain>
    </source>
</reference>
<evidence type="ECO:0000313" key="2">
    <source>
        <dbReference type="EMBL" id="TNY33432.1"/>
    </source>
</evidence>
<evidence type="ECO:0000313" key="3">
    <source>
        <dbReference type="Proteomes" id="UP000314011"/>
    </source>
</evidence>
<dbReference type="RefSeq" id="WP_140194117.1">
    <property type="nucleotide sequence ID" value="NZ_CP065915.1"/>
</dbReference>
<dbReference type="InterPro" id="IPR051531">
    <property type="entry name" value="N-acetyltransferase"/>
</dbReference>
<evidence type="ECO:0000259" key="1">
    <source>
        <dbReference type="Pfam" id="PF13302"/>
    </source>
</evidence>
<dbReference type="Gene3D" id="3.40.630.30">
    <property type="match status" value="1"/>
</dbReference>
<keyword evidence="3" id="KW-1185">Reference proteome</keyword>
<comment type="caution">
    <text evidence="2">The sequence shown here is derived from an EMBL/GenBank/DDBJ whole genome shotgun (WGS) entry which is preliminary data.</text>
</comment>
<protein>
    <submittedName>
        <fullName evidence="2">GNAT family N-acetyltransferase</fullName>
    </submittedName>
</protein>
<feature type="domain" description="N-acetyltransferase" evidence="1">
    <location>
        <begin position="16"/>
        <end position="151"/>
    </location>
</feature>
<dbReference type="Pfam" id="PF13302">
    <property type="entry name" value="Acetyltransf_3"/>
    <property type="match status" value="1"/>
</dbReference>
<dbReference type="Proteomes" id="UP000314011">
    <property type="component" value="Unassembled WGS sequence"/>
</dbReference>
<dbReference type="OrthoDB" id="6293260at2"/>
<dbReference type="EMBL" id="VFFF01000001">
    <property type="protein sequence ID" value="TNY33432.1"/>
    <property type="molecule type" value="Genomic_DNA"/>
</dbReference>
<sequence length="180" mass="19758">MTGVSCHIPTIETDTLRLRAPEDRDLEAYVTYGLSERSRTVGGPFERGESFHRLCAIAGHWQIRGYGRWIVADKITDEPLGVVGPYKPEAWPEPEIAWTVFAEAEGRGVAAEAALAARAFVYDTLGWSTVMSGIDPANVRSVRLAQRLGCTLEGTFETDAYGTLGIWRHPAPDAPQQEIA</sequence>
<accession>A0A5C5GF99</accession>
<dbReference type="SUPFAM" id="SSF55729">
    <property type="entry name" value="Acyl-CoA N-acyltransferases (Nat)"/>
    <property type="match status" value="1"/>
</dbReference>
<gene>
    <name evidence="2" type="ORF">FHY64_09205</name>
</gene>